<organism evidence="3">
    <name type="scientific">Nippostrongylus brasiliensis</name>
    <name type="common">Rat hookworm</name>
    <dbReference type="NCBI Taxonomy" id="27835"/>
    <lineage>
        <taxon>Eukaryota</taxon>
        <taxon>Metazoa</taxon>
        <taxon>Ecdysozoa</taxon>
        <taxon>Nematoda</taxon>
        <taxon>Chromadorea</taxon>
        <taxon>Rhabditida</taxon>
        <taxon>Rhabditina</taxon>
        <taxon>Rhabditomorpha</taxon>
        <taxon>Strongyloidea</taxon>
        <taxon>Heligmosomidae</taxon>
        <taxon>Nippostrongylus</taxon>
    </lineage>
</organism>
<dbReference type="InterPro" id="IPR005049">
    <property type="entry name" value="STL-like"/>
</dbReference>
<proteinExistence type="predicted"/>
<dbReference type="STRING" id="27835.A0A0N4YRW1"/>
<dbReference type="EMBL" id="UYSL01024679">
    <property type="protein sequence ID" value="VDL83720.1"/>
    <property type="molecule type" value="Genomic_DNA"/>
</dbReference>
<evidence type="ECO:0000313" key="3">
    <source>
        <dbReference type="WBParaSite" id="NBR_0001998301-mRNA-1"/>
    </source>
</evidence>
<sequence length="223" mass="25269">MRVTFRRLSELGLLVSAAMIVYRGDYQQLMSRRGTRVNKTKLPRTEMNYSSIPCTENMCLSDRCNSSLLYSNHDKWIVLTTWNEETEALRNLTTVQNWQVVVVQEPSAPGNFAHHARNMHFVNASVAFKLGLVFTFDDENSRRNIGYLYAIKNGAKYIYDGDENLHLYGQISNAFDLGTHASGLWHYGSGNSVRRYAGSKEIYAEINKFSPPVMVAPGAVVLM</sequence>
<reference evidence="1 2" key="2">
    <citation type="submission" date="2018-11" db="EMBL/GenBank/DDBJ databases">
        <authorList>
            <consortium name="Pathogen Informatics"/>
        </authorList>
    </citation>
    <scope>NUCLEOTIDE SEQUENCE [LARGE SCALE GENOMIC DNA]</scope>
</reference>
<name>A0A0N4YRW1_NIPBR</name>
<dbReference type="Proteomes" id="UP000271162">
    <property type="component" value="Unassembled WGS sequence"/>
</dbReference>
<keyword evidence="2" id="KW-1185">Reference proteome</keyword>
<dbReference type="PANTHER" id="PTHR31362">
    <property type="entry name" value="GLYCOSYLTRANSFERASE STELLO1-RELATED"/>
    <property type="match status" value="1"/>
</dbReference>
<accession>A0A0N4YRW1</accession>
<evidence type="ECO:0000313" key="1">
    <source>
        <dbReference type="EMBL" id="VDL83720.1"/>
    </source>
</evidence>
<dbReference type="AlphaFoldDB" id="A0A0N4YRW1"/>
<protein>
    <submittedName>
        <fullName evidence="3">Exostosin domain-containing protein</fullName>
    </submittedName>
</protein>
<evidence type="ECO:0000313" key="2">
    <source>
        <dbReference type="Proteomes" id="UP000271162"/>
    </source>
</evidence>
<reference evidence="3" key="1">
    <citation type="submission" date="2017-02" db="UniProtKB">
        <authorList>
            <consortium name="WormBaseParasite"/>
        </authorList>
    </citation>
    <scope>IDENTIFICATION</scope>
</reference>
<dbReference type="WBParaSite" id="NBR_0001998301-mRNA-1">
    <property type="protein sequence ID" value="NBR_0001998301-mRNA-1"/>
    <property type="gene ID" value="NBR_0001998301"/>
</dbReference>
<gene>
    <name evidence="1" type="ORF">NBR_LOCUS19984</name>
</gene>
<dbReference type="PANTHER" id="PTHR31362:SF0">
    <property type="entry name" value="EXOSTOSIN DOMAIN-CONTAINING PROTEIN-RELATED"/>
    <property type="match status" value="1"/>
</dbReference>